<accession>A0A4U6BMS2</accession>
<dbReference type="GO" id="GO:0043190">
    <property type="term" value="C:ATP-binding cassette (ABC) transporter complex"/>
    <property type="evidence" value="ECO:0007669"/>
    <property type="project" value="InterPro"/>
</dbReference>
<dbReference type="Gene3D" id="3.40.190.10">
    <property type="entry name" value="Periplasmic binding protein-like II"/>
    <property type="match status" value="1"/>
</dbReference>
<feature type="signal peptide" evidence="4">
    <location>
        <begin position="1"/>
        <end position="23"/>
    </location>
</feature>
<dbReference type="InterPro" id="IPR039424">
    <property type="entry name" value="SBP_5"/>
</dbReference>
<gene>
    <name evidence="6" type="ORF">YH63_004470</name>
</gene>
<dbReference type="PIRSF" id="PIRSF002741">
    <property type="entry name" value="MppA"/>
    <property type="match status" value="1"/>
</dbReference>
<dbReference type="EMBL" id="LBIA02000001">
    <property type="protein sequence ID" value="TKT70725.1"/>
    <property type="molecule type" value="Genomic_DNA"/>
</dbReference>
<dbReference type="PANTHER" id="PTHR30290">
    <property type="entry name" value="PERIPLASMIC BINDING COMPONENT OF ABC TRANSPORTER"/>
    <property type="match status" value="1"/>
</dbReference>
<dbReference type="STRING" id="211460.YH63_14425"/>
<evidence type="ECO:0000256" key="4">
    <source>
        <dbReference type="SAM" id="SignalP"/>
    </source>
</evidence>
<protein>
    <submittedName>
        <fullName evidence="6">ABC transporter substrate-binding protein</fullName>
    </submittedName>
</protein>
<evidence type="ECO:0000256" key="1">
    <source>
        <dbReference type="ARBA" id="ARBA00004418"/>
    </source>
</evidence>
<dbReference type="RefSeq" id="WP_046828647.1">
    <property type="nucleotide sequence ID" value="NZ_LBIA02000001.1"/>
</dbReference>
<dbReference type="InterPro" id="IPR000914">
    <property type="entry name" value="SBP_5_dom"/>
</dbReference>
<dbReference type="CDD" id="cd08497">
    <property type="entry name" value="MbnE-like"/>
    <property type="match status" value="1"/>
</dbReference>
<evidence type="ECO:0000256" key="2">
    <source>
        <dbReference type="ARBA" id="ARBA00005695"/>
    </source>
</evidence>
<comment type="subcellular location">
    <subcellularLocation>
        <location evidence="1">Periplasm</location>
    </subcellularLocation>
</comment>
<keyword evidence="7" id="KW-1185">Reference proteome</keyword>
<feature type="chain" id="PRO_5020187862" evidence="4">
    <location>
        <begin position="24"/>
        <end position="629"/>
    </location>
</feature>
<dbReference type="AlphaFoldDB" id="A0A4U6BMS2"/>
<dbReference type="SUPFAM" id="SSF53850">
    <property type="entry name" value="Periplasmic binding protein-like II"/>
    <property type="match status" value="1"/>
</dbReference>
<dbReference type="InterPro" id="IPR006311">
    <property type="entry name" value="TAT_signal"/>
</dbReference>
<dbReference type="Proteomes" id="UP000034832">
    <property type="component" value="Unassembled WGS sequence"/>
</dbReference>
<evidence type="ECO:0000313" key="6">
    <source>
        <dbReference type="EMBL" id="TKT70725.1"/>
    </source>
</evidence>
<proteinExistence type="inferred from homology"/>
<dbReference type="GO" id="GO:0030288">
    <property type="term" value="C:outer membrane-bounded periplasmic space"/>
    <property type="evidence" value="ECO:0007669"/>
    <property type="project" value="TreeGrafter"/>
</dbReference>
<evidence type="ECO:0000259" key="5">
    <source>
        <dbReference type="Pfam" id="PF00496"/>
    </source>
</evidence>
<name>A0A4U6BMS2_9BRAD</name>
<dbReference type="GO" id="GO:0015833">
    <property type="term" value="P:peptide transport"/>
    <property type="evidence" value="ECO:0007669"/>
    <property type="project" value="TreeGrafter"/>
</dbReference>
<dbReference type="InterPro" id="IPR030678">
    <property type="entry name" value="Peptide/Ni-bd"/>
</dbReference>
<dbReference type="Gene3D" id="3.10.105.10">
    <property type="entry name" value="Dipeptide-binding Protein, Domain 3"/>
    <property type="match status" value="1"/>
</dbReference>
<dbReference type="PANTHER" id="PTHR30290:SF64">
    <property type="entry name" value="ABC TRANSPORTER PERIPLASMIC BINDING PROTEIN"/>
    <property type="match status" value="1"/>
</dbReference>
<organism evidence="6 7">
    <name type="scientific">Afipia massiliensis</name>
    <dbReference type="NCBI Taxonomy" id="211460"/>
    <lineage>
        <taxon>Bacteria</taxon>
        <taxon>Pseudomonadati</taxon>
        <taxon>Pseudomonadota</taxon>
        <taxon>Alphaproteobacteria</taxon>
        <taxon>Hyphomicrobiales</taxon>
        <taxon>Nitrobacteraceae</taxon>
        <taxon>Afipia</taxon>
    </lineage>
</organism>
<dbReference type="GO" id="GO:0042884">
    <property type="term" value="P:microcin transport"/>
    <property type="evidence" value="ECO:0007669"/>
    <property type="project" value="TreeGrafter"/>
</dbReference>
<comment type="similarity">
    <text evidence="2">Belongs to the bacterial solute-binding protein 5 family.</text>
</comment>
<dbReference type="OrthoDB" id="9803988at2"/>
<comment type="caution">
    <text evidence="6">The sequence shown here is derived from an EMBL/GenBank/DDBJ whole genome shotgun (WGS) entry which is preliminary data.</text>
</comment>
<keyword evidence="3 4" id="KW-0732">Signal</keyword>
<dbReference type="Pfam" id="PF00496">
    <property type="entry name" value="SBP_bac_5"/>
    <property type="match status" value="1"/>
</dbReference>
<feature type="domain" description="Solute-binding protein family 5" evidence="5">
    <location>
        <begin position="121"/>
        <end position="530"/>
    </location>
</feature>
<sequence length="629" mass="71337">MSISRRGLLQSSAFVAAVPMLKAAGLDAVAPAQAQTQAAPEWKHALSLFGDIKYPADFKRFDYVNPDAPKGGIARQISIGTFDNFNFVVAGVKGSIAPAVMSMYESLTTQSLDEASTKYGLLAEAAMHPDDHSWVTYRLRKEARWHDGKPVTPEDVLFSLEALKKHSPFYSAYYKHVIKAEKVGSHEIKFTFDAPGNRELPSIVGELVVLPKHWWEGTDSQGRKRDVGATTLEKPLGSGPYTIKDFVAGRSVTMERVKTYWGVNTPVRVGQQNFDEMRYEFFRDATVSLEAFKADQADWTVESSAKSWATAYDFPAVKEKRVVLEEFPINDSGRMQGFAFNIRRELFADKRVRRAFNYAFDFEEMNKQLFYGKYKRINSYFEGTELASSGVPVQKEFEILKEVYGEIPPEVIAKPYENPVGGEPEKVRDNLRNATRLLREAGYEVRDGKLVKKDGAPVAVEFLLDNPSFERIVLFYKPSLERLGITVTVRTVDDAQYQNRVRNFDYDIISDVWGQSLSPGNEQRDFWGTPAADAPGSRNTVGIKNPVIDKLIDKIIYAADRETLVAATKALDRVLLWHYYVVPQFTYGFMRYARWDRFSHAPLPKYGRSGLPSLWWFDKDKADKIGRRS</sequence>
<evidence type="ECO:0000256" key="3">
    <source>
        <dbReference type="ARBA" id="ARBA00022729"/>
    </source>
</evidence>
<evidence type="ECO:0000313" key="7">
    <source>
        <dbReference type="Proteomes" id="UP000034832"/>
    </source>
</evidence>
<reference evidence="6" key="1">
    <citation type="submission" date="2019-04" db="EMBL/GenBank/DDBJ databases">
        <title>Whole genome sequencing of cave bacteria.</title>
        <authorList>
            <person name="Gan H.M."/>
            <person name="Barton H."/>
            <person name="Savka M.A."/>
        </authorList>
    </citation>
    <scope>NUCLEOTIDE SEQUENCE [LARGE SCALE GENOMIC DNA]</scope>
    <source>
        <strain evidence="6">LC387</strain>
    </source>
</reference>
<dbReference type="PROSITE" id="PS51318">
    <property type="entry name" value="TAT"/>
    <property type="match status" value="1"/>
</dbReference>
<dbReference type="GO" id="GO:1904680">
    <property type="term" value="F:peptide transmembrane transporter activity"/>
    <property type="evidence" value="ECO:0007669"/>
    <property type="project" value="TreeGrafter"/>
</dbReference>